<reference evidence="9" key="1">
    <citation type="submission" date="2023-06" db="EMBL/GenBank/DDBJ databases">
        <title>Genomic of Agaribacillus aureum.</title>
        <authorList>
            <person name="Wang G."/>
        </authorList>
    </citation>
    <scope>NUCLEOTIDE SEQUENCE</scope>
    <source>
        <strain evidence="9">BMA12</strain>
    </source>
</reference>
<protein>
    <submittedName>
        <fullName evidence="9">SusC/RagA family TonB-linked outer membrane protein</fullName>
    </submittedName>
</protein>
<feature type="domain" description="TonB-dependent receptor plug" evidence="8">
    <location>
        <begin position="220"/>
        <end position="330"/>
    </location>
</feature>
<dbReference type="NCBIfam" id="TIGR04057">
    <property type="entry name" value="SusC_RagA_signa"/>
    <property type="match status" value="1"/>
</dbReference>
<dbReference type="Pfam" id="PF13715">
    <property type="entry name" value="CarbopepD_reg_2"/>
    <property type="match status" value="1"/>
</dbReference>
<dbReference type="PROSITE" id="PS52016">
    <property type="entry name" value="TONB_DEPENDENT_REC_3"/>
    <property type="match status" value="1"/>
</dbReference>
<sequence length="1153" mass="127779">MSKYALVGIFLQCLFYSLIFAGPGKAQMTSLEDIQVSIELNGVSIENAFQKIEEMTVFEFSYKRNLLDHHQKLNLKKSSMSLADLLRTIARQSALQFKRIDETIHVRKNDKASQHEIDPLLTEEVSASVTISGKVTDENSAPFPGVNVVEKGTTNGTVTDTEGNYKLEVGNTDAVLVFSSIGYISEEVAVGNKTIIDLSLTPDITALEEIVVVGYGTQEKAKLTGSVASVKSDLLIDRPIISVQQGLSGIDPGTNVIVSPAGGRPGSQPTISIRGEYANPSRPEFTAPLVLVDGFEANMSDVDPNQIEEITILKDASATAIYGIRAAEGVILITTKGGKRNTPLQFNYRFQGSVQGFTDIPETLNTVEYMEFKNKAAVNEEVYRLNWNDPEYEPTTLFPIFSEDVINRARNGEFYDTNWQELLYGESAPQLSHSLDAFGGTENTNYMISLGYLDQEGVNLANDNFERYNLRVKVDTDVNDWLTLGTNTAFTYSEQNVVNSTTTQGAVRPSPVFPVTDEVLGGTGLHILSEGGAYGNPVMSAVNGSNDRTRRDVLEMQLYGKVSIVKGLTFDQKVNFRVVNTNISQWDNNIDRAIYTFDGQTGEFNLETTESADPDQRSLLNGQTRATHFTSQSILNYEYSLQDVHNFKALLGWQAEELQSEYFEAFRQGFATDALPRLVVGEQGDALTNSSAASNSSYLSLFGRVNYDFKGKYLVEFNFRHDGSSEFADGNRFGFFPAVSVGWNLAAEPFIEDLGFIDLLKIRGSWGETGTDNLPNTPSLPYFTRVSTTPGYAWPVGGLESGFYINNISNPNLIWETVQKIDIGVDLEFWQGKLGLVADYYQNKRTDQLVALRAPRETGFGTAPANLYSSQNTGWELTLTHRNKIGEVAYNIRLNAANTRNEWLERPGDIAWDLNEVGWPLRAPFGYTMDGWISDFDELMAYRDATSFGNGTQNRRWVGAPKLVDIGQQNPETGLREGTPDERIDNWDRTQLTNVQKGTYKVGGTFGVSYKGISLTSVIDGTLNRQVLGNIGPIFAAGVGNTYRAVMEEAFDPDNPDDGALFPIPFAGNWTYNALPILTSSFIRVRNINLSYDFKEGIIPAVNKVRIYVSMENPFIIWNNFPLAKYGFDPELSTVNVAYPLPRTTTVGINFSF</sequence>
<evidence type="ECO:0000256" key="1">
    <source>
        <dbReference type="ARBA" id="ARBA00004571"/>
    </source>
</evidence>
<name>A0ABT8LJF6_9BACT</name>
<dbReference type="Gene3D" id="2.60.40.1120">
    <property type="entry name" value="Carboxypeptidase-like, regulatory domain"/>
    <property type="match status" value="1"/>
</dbReference>
<proteinExistence type="inferred from homology"/>
<dbReference type="NCBIfam" id="TIGR04056">
    <property type="entry name" value="OMP_RagA_SusC"/>
    <property type="match status" value="1"/>
</dbReference>
<dbReference type="InterPro" id="IPR012910">
    <property type="entry name" value="Plug_dom"/>
</dbReference>
<dbReference type="Gene3D" id="2.170.130.10">
    <property type="entry name" value="TonB-dependent receptor, plug domain"/>
    <property type="match status" value="1"/>
</dbReference>
<dbReference type="Proteomes" id="UP001172083">
    <property type="component" value="Unassembled WGS sequence"/>
</dbReference>
<dbReference type="Pfam" id="PF07715">
    <property type="entry name" value="Plug"/>
    <property type="match status" value="1"/>
</dbReference>
<keyword evidence="4 7" id="KW-0812">Transmembrane</keyword>
<dbReference type="InterPro" id="IPR037066">
    <property type="entry name" value="Plug_dom_sf"/>
</dbReference>
<organism evidence="9 10">
    <name type="scientific">Agaribacillus aureus</name>
    <dbReference type="NCBI Taxonomy" id="3051825"/>
    <lineage>
        <taxon>Bacteria</taxon>
        <taxon>Pseudomonadati</taxon>
        <taxon>Bacteroidota</taxon>
        <taxon>Cytophagia</taxon>
        <taxon>Cytophagales</taxon>
        <taxon>Splendidivirgaceae</taxon>
        <taxon>Agaribacillus</taxon>
    </lineage>
</organism>
<keyword evidence="10" id="KW-1185">Reference proteome</keyword>
<keyword evidence="3 7" id="KW-1134">Transmembrane beta strand</keyword>
<evidence type="ECO:0000256" key="2">
    <source>
        <dbReference type="ARBA" id="ARBA00022448"/>
    </source>
</evidence>
<dbReference type="EMBL" id="JAUJEB010000011">
    <property type="protein sequence ID" value="MDN5216860.1"/>
    <property type="molecule type" value="Genomic_DNA"/>
</dbReference>
<evidence type="ECO:0000259" key="8">
    <source>
        <dbReference type="Pfam" id="PF07715"/>
    </source>
</evidence>
<dbReference type="InterPro" id="IPR023997">
    <property type="entry name" value="TonB-dep_OMP_SusC/RagA_CS"/>
</dbReference>
<dbReference type="InterPro" id="IPR039426">
    <property type="entry name" value="TonB-dep_rcpt-like"/>
</dbReference>
<dbReference type="Gene3D" id="2.40.170.20">
    <property type="entry name" value="TonB-dependent receptor, beta-barrel domain"/>
    <property type="match status" value="1"/>
</dbReference>
<comment type="similarity">
    <text evidence="7">Belongs to the TonB-dependent receptor family.</text>
</comment>
<dbReference type="InterPro" id="IPR008969">
    <property type="entry name" value="CarboxyPept-like_regulatory"/>
</dbReference>
<evidence type="ECO:0000313" key="9">
    <source>
        <dbReference type="EMBL" id="MDN5216860.1"/>
    </source>
</evidence>
<evidence type="ECO:0000313" key="10">
    <source>
        <dbReference type="Proteomes" id="UP001172083"/>
    </source>
</evidence>
<evidence type="ECO:0000256" key="4">
    <source>
        <dbReference type="ARBA" id="ARBA00022692"/>
    </source>
</evidence>
<keyword evidence="2 7" id="KW-0813">Transport</keyword>
<keyword evidence="5 7" id="KW-0472">Membrane</keyword>
<gene>
    <name evidence="9" type="ORF">QQ020_32615</name>
</gene>
<evidence type="ECO:0000256" key="3">
    <source>
        <dbReference type="ARBA" id="ARBA00022452"/>
    </source>
</evidence>
<evidence type="ECO:0000256" key="7">
    <source>
        <dbReference type="PROSITE-ProRule" id="PRU01360"/>
    </source>
</evidence>
<evidence type="ECO:0000256" key="6">
    <source>
        <dbReference type="ARBA" id="ARBA00023237"/>
    </source>
</evidence>
<dbReference type="RefSeq" id="WP_346762197.1">
    <property type="nucleotide sequence ID" value="NZ_JAUJEB010000011.1"/>
</dbReference>
<dbReference type="InterPro" id="IPR023996">
    <property type="entry name" value="TonB-dep_OMP_SusC/RagA"/>
</dbReference>
<evidence type="ECO:0000256" key="5">
    <source>
        <dbReference type="ARBA" id="ARBA00023136"/>
    </source>
</evidence>
<comment type="caution">
    <text evidence="9">The sequence shown here is derived from an EMBL/GenBank/DDBJ whole genome shotgun (WGS) entry which is preliminary data.</text>
</comment>
<dbReference type="InterPro" id="IPR036942">
    <property type="entry name" value="Beta-barrel_TonB_sf"/>
</dbReference>
<accession>A0ABT8LJF6</accession>
<keyword evidence="6 7" id="KW-0998">Cell outer membrane</keyword>
<comment type="subcellular location">
    <subcellularLocation>
        <location evidence="1 7">Cell outer membrane</location>
        <topology evidence="1 7">Multi-pass membrane protein</topology>
    </subcellularLocation>
</comment>
<dbReference type="SUPFAM" id="SSF49464">
    <property type="entry name" value="Carboxypeptidase regulatory domain-like"/>
    <property type="match status" value="1"/>
</dbReference>
<dbReference type="SUPFAM" id="SSF56935">
    <property type="entry name" value="Porins"/>
    <property type="match status" value="1"/>
</dbReference>